<dbReference type="AlphaFoldDB" id="A0A507BMQ8"/>
<dbReference type="RefSeq" id="XP_030999769.1">
    <property type="nucleotide sequence ID" value="XM_031134655.1"/>
</dbReference>
<accession>A0A507BMQ8</accession>
<organism evidence="4 5">
    <name type="scientific">Thyridium curvatum</name>
    <dbReference type="NCBI Taxonomy" id="1093900"/>
    <lineage>
        <taxon>Eukaryota</taxon>
        <taxon>Fungi</taxon>
        <taxon>Dikarya</taxon>
        <taxon>Ascomycota</taxon>
        <taxon>Pezizomycotina</taxon>
        <taxon>Sordariomycetes</taxon>
        <taxon>Sordariomycetidae</taxon>
        <taxon>Thyridiales</taxon>
        <taxon>Thyridiaceae</taxon>
        <taxon>Thyridium</taxon>
    </lineage>
</organism>
<dbReference type="OrthoDB" id="341259at2759"/>
<keyword evidence="1" id="KW-0677">Repeat</keyword>
<dbReference type="InterPro" id="IPR036770">
    <property type="entry name" value="Ankyrin_rpt-contain_sf"/>
</dbReference>
<proteinExistence type="predicted"/>
<keyword evidence="5" id="KW-1185">Reference proteome</keyword>
<dbReference type="PANTHER" id="PTHR24198:SF165">
    <property type="entry name" value="ANKYRIN REPEAT-CONTAINING PROTEIN-RELATED"/>
    <property type="match status" value="1"/>
</dbReference>
<keyword evidence="2 3" id="KW-0040">ANK repeat</keyword>
<dbReference type="PROSITE" id="PS50088">
    <property type="entry name" value="ANK_REPEAT"/>
    <property type="match status" value="3"/>
</dbReference>
<protein>
    <submittedName>
        <fullName evidence="4">Uncharacterized protein</fullName>
    </submittedName>
</protein>
<dbReference type="PROSITE" id="PS50297">
    <property type="entry name" value="ANK_REP_REGION"/>
    <property type="match status" value="2"/>
</dbReference>
<dbReference type="PANTHER" id="PTHR24198">
    <property type="entry name" value="ANKYRIN REPEAT AND PROTEIN KINASE DOMAIN-CONTAINING PROTEIN"/>
    <property type="match status" value="1"/>
</dbReference>
<dbReference type="Proteomes" id="UP000319257">
    <property type="component" value="Unassembled WGS sequence"/>
</dbReference>
<comment type="caution">
    <text evidence="4">The sequence shown here is derived from an EMBL/GenBank/DDBJ whole genome shotgun (WGS) entry which is preliminary data.</text>
</comment>
<dbReference type="GeneID" id="41979324"/>
<evidence type="ECO:0000256" key="1">
    <source>
        <dbReference type="ARBA" id="ARBA00022737"/>
    </source>
</evidence>
<feature type="repeat" description="ANK" evidence="3">
    <location>
        <begin position="114"/>
        <end position="146"/>
    </location>
</feature>
<dbReference type="Pfam" id="PF00023">
    <property type="entry name" value="Ank"/>
    <property type="match status" value="2"/>
</dbReference>
<gene>
    <name evidence="4" type="ORF">E0L32_011877</name>
</gene>
<reference evidence="4 5" key="1">
    <citation type="submission" date="2019-06" db="EMBL/GenBank/DDBJ databases">
        <title>Draft genome sequence of the filamentous fungus Phialemoniopsis curvata isolated from diesel fuel.</title>
        <authorList>
            <person name="Varaljay V.A."/>
            <person name="Lyon W.J."/>
            <person name="Crouch A.L."/>
            <person name="Drake C.E."/>
            <person name="Hollomon J.M."/>
            <person name="Nadeau L.J."/>
            <person name="Nunn H.S."/>
            <person name="Stevenson B.S."/>
            <person name="Bojanowski C.L."/>
            <person name="Crookes-Goodson W.J."/>
        </authorList>
    </citation>
    <scope>NUCLEOTIDE SEQUENCE [LARGE SCALE GENOMIC DNA]</scope>
    <source>
        <strain evidence="4 5">D216</strain>
    </source>
</reference>
<evidence type="ECO:0000313" key="4">
    <source>
        <dbReference type="EMBL" id="TPX18058.1"/>
    </source>
</evidence>
<dbReference type="SUPFAM" id="SSF48403">
    <property type="entry name" value="Ankyrin repeat"/>
    <property type="match status" value="1"/>
</dbReference>
<dbReference type="EMBL" id="SKBQ01000122">
    <property type="protein sequence ID" value="TPX18058.1"/>
    <property type="molecule type" value="Genomic_DNA"/>
</dbReference>
<name>A0A507BMQ8_9PEZI</name>
<feature type="repeat" description="ANK" evidence="3">
    <location>
        <begin position="175"/>
        <end position="207"/>
    </location>
</feature>
<evidence type="ECO:0000256" key="2">
    <source>
        <dbReference type="ARBA" id="ARBA00023043"/>
    </source>
</evidence>
<dbReference type="STRING" id="1093900.A0A507BMQ8"/>
<evidence type="ECO:0000313" key="5">
    <source>
        <dbReference type="Proteomes" id="UP000319257"/>
    </source>
</evidence>
<feature type="repeat" description="ANK" evidence="3">
    <location>
        <begin position="388"/>
        <end position="420"/>
    </location>
</feature>
<evidence type="ECO:0000256" key="3">
    <source>
        <dbReference type="PROSITE-ProRule" id="PRU00023"/>
    </source>
</evidence>
<dbReference type="Gene3D" id="1.25.40.20">
    <property type="entry name" value="Ankyrin repeat-containing domain"/>
    <property type="match status" value="3"/>
</dbReference>
<dbReference type="SMART" id="SM00248">
    <property type="entry name" value="ANK"/>
    <property type="match status" value="8"/>
</dbReference>
<dbReference type="InterPro" id="IPR002110">
    <property type="entry name" value="Ankyrin_rpt"/>
</dbReference>
<dbReference type="InParanoid" id="A0A507BMQ8"/>
<sequence>MTSANELPYELIVMILNYFDYLADLDTFISLAKTARRYRTIMHELLYVGRKLSPEEPRVSYALDALLWAAKNGGMETLEMVLQTANELDLDAPLHGIRRRRSPQSGTTNEEEPEKMPALHWAARFGHRNVILRLLEEGANVNALAPASLALDEWVGFARTDAFLLEEILDEEKSLSWRPLYEAIRSGESETVELLLDKGASRFVSNGKDGARPDIRDLEAAAAHHQLEIIKILVRKFGQRSLNEHQSGPIRHVILQLALMGPDSRKKDSNLLECLAELIKQGADINARGVYNLTPLGLACFRGQVSAALLLLQLGSTLTMRSVTFFHGMDYLHLCALGFMKEARTSEEARAEYSELISKLIAKRANVHARLDIFPGRRPANGPPHLDEGYTPLHLAIYKEDWQLARELLKHGAKFVSKQNIPAHALPDIFKEGAIRD</sequence>